<name>A0A132NVB6_GIAIN</name>
<protein>
    <submittedName>
        <fullName evidence="2">Molecular chaperone/ DnaJ family protein</fullName>
    </submittedName>
</protein>
<evidence type="ECO:0000256" key="1">
    <source>
        <dbReference type="SAM" id="MobiDB-lite"/>
    </source>
</evidence>
<reference evidence="2 3" key="1">
    <citation type="journal article" date="2015" name="Mol. Biochem. Parasitol.">
        <title>Identification of polymorphic genes for use in assemblage B genotyping assays through comparative genomics of multiple assemblage B Giardia duodenalis isolates.</title>
        <authorList>
            <person name="Wielinga C."/>
            <person name="Thompson R.C."/>
            <person name="Monis P."/>
            <person name="Ryan U."/>
        </authorList>
    </citation>
    <scope>NUCLEOTIDE SEQUENCE [LARGE SCALE GENOMIC DNA]</scope>
    <source>
        <strain evidence="2 3">BAH15c1</strain>
    </source>
</reference>
<feature type="region of interest" description="Disordered" evidence="1">
    <location>
        <begin position="465"/>
        <end position="491"/>
    </location>
</feature>
<comment type="caution">
    <text evidence="2">The sequence shown here is derived from an EMBL/GenBank/DDBJ whole genome shotgun (WGS) entry which is preliminary data.</text>
</comment>
<sequence length="656" mass="76331">MNIFFSIAPDPNRNYDNKFEQLNGKPDDERYIIAYQRANSSTNLPEQDKNQICNTYFYLIFDLFRFAPYGIEEILTYLIPRLQVIPINSRKLCATLRQSGMKDDVSIISAHTMALFSFYCLILPFSIHAYIRHLLSQASKGNALAIEFPFYDKLFIELLKHASGEATNFGWEFHLLCSFTNAVVPSKKCSRRTLVGEDARQMYATIERIIETNDLQQCVLFIKNNLLVSSDYSDMQKVPTWDESLGHLFASSACLLLGILRYRVMEKVLRTSEYNDSMPLSDLIKALFIKEQYQNRLIYMLRSMEEILEAHKKLIKFISKRDRTWHVHKTIIDWCSENESAKKKLSFLLIAIDLRDNYSSVLPMADWSANGAERRLITTCINVLFQKDSLWQVLYPYTSCQLPQKISWKPPLSHDLASTDLSKILSDIQEPPSTPSNSAKQALRPPSPVTQPIKMPLTAFQTPQNHIQVKDTSQKEPSSPPSIPSSPTTSDLDYERISLNLFNDAESQSDMDWSYYEVQDKRIPHFKLKGRLIHKKQSLVACAVNQHVISQYSQAYYDAIFLIVNHYLQRRAFRAWCEALAVKDCRRLVADFAQEIFEVGQFYADKWTRHKNLLDLRLNQFIQQLAFCCWVDCYQDRIRLKEESRRSSYERKIQAW</sequence>
<dbReference type="EMBL" id="JXTI01000047">
    <property type="protein sequence ID" value="KWX14005.1"/>
    <property type="molecule type" value="Genomic_DNA"/>
</dbReference>
<dbReference type="Proteomes" id="UP000070089">
    <property type="component" value="Unassembled WGS sequence"/>
</dbReference>
<dbReference type="VEuPathDB" id="GiardiaDB:QR46_1981"/>
<gene>
    <name evidence="2" type="ORF">QR46_1981</name>
</gene>
<organism evidence="2 3">
    <name type="scientific">Giardia duodenalis assemblage B</name>
    <dbReference type="NCBI Taxonomy" id="1394984"/>
    <lineage>
        <taxon>Eukaryota</taxon>
        <taxon>Metamonada</taxon>
        <taxon>Diplomonadida</taxon>
        <taxon>Hexamitidae</taxon>
        <taxon>Giardiinae</taxon>
        <taxon>Giardia</taxon>
    </lineage>
</organism>
<evidence type="ECO:0000313" key="2">
    <source>
        <dbReference type="EMBL" id="KWX14005.1"/>
    </source>
</evidence>
<dbReference type="OrthoDB" id="10252568at2759"/>
<evidence type="ECO:0000313" key="3">
    <source>
        <dbReference type="Proteomes" id="UP000070089"/>
    </source>
</evidence>
<proteinExistence type="predicted"/>
<feature type="region of interest" description="Disordered" evidence="1">
    <location>
        <begin position="427"/>
        <end position="453"/>
    </location>
</feature>
<dbReference type="AlphaFoldDB" id="A0A132NVB6"/>
<accession>A0A132NVB6</accession>